<evidence type="ECO:0008006" key="3">
    <source>
        <dbReference type="Google" id="ProtNLM"/>
    </source>
</evidence>
<dbReference type="EMBL" id="ML122325">
    <property type="protein sequence ID" value="RPD53282.1"/>
    <property type="molecule type" value="Genomic_DNA"/>
</dbReference>
<gene>
    <name evidence="1" type="ORF">L227DRAFT_658327</name>
</gene>
<evidence type="ECO:0000313" key="2">
    <source>
        <dbReference type="Proteomes" id="UP000313359"/>
    </source>
</evidence>
<name>A0A5C2RNR1_9APHY</name>
<dbReference type="AlphaFoldDB" id="A0A5C2RNR1"/>
<dbReference type="Gene3D" id="3.80.10.10">
    <property type="entry name" value="Ribonuclease Inhibitor"/>
    <property type="match status" value="1"/>
</dbReference>
<keyword evidence="2" id="KW-1185">Reference proteome</keyword>
<organism evidence="1 2">
    <name type="scientific">Lentinus tigrinus ALCF2SS1-6</name>
    <dbReference type="NCBI Taxonomy" id="1328759"/>
    <lineage>
        <taxon>Eukaryota</taxon>
        <taxon>Fungi</taxon>
        <taxon>Dikarya</taxon>
        <taxon>Basidiomycota</taxon>
        <taxon>Agaricomycotina</taxon>
        <taxon>Agaricomycetes</taxon>
        <taxon>Polyporales</taxon>
        <taxon>Polyporaceae</taxon>
        <taxon>Lentinus</taxon>
    </lineage>
</organism>
<protein>
    <recommendedName>
        <fullName evidence="3">F-box domain-containing protein</fullName>
    </recommendedName>
</protein>
<reference evidence="1" key="1">
    <citation type="journal article" date="2018" name="Genome Biol. Evol.">
        <title>Genomics and development of Lentinus tigrinus, a white-rot wood-decaying mushroom with dimorphic fruiting bodies.</title>
        <authorList>
            <person name="Wu B."/>
            <person name="Xu Z."/>
            <person name="Knudson A."/>
            <person name="Carlson A."/>
            <person name="Chen N."/>
            <person name="Kovaka S."/>
            <person name="LaButti K."/>
            <person name="Lipzen A."/>
            <person name="Pennachio C."/>
            <person name="Riley R."/>
            <person name="Schakwitz W."/>
            <person name="Umezawa K."/>
            <person name="Ohm R.A."/>
            <person name="Grigoriev I.V."/>
            <person name="Nagy L.G."/>
            <person name="Gibbons J."/>
            <person name="Hibbett D."/>
        </authorList>
    </citation>
    <scope>NUCLEOTIDE SEQUENCE [LARGE SCALE GENOMIC DNA]</scope>
    <source>
        <strain evidence="1">ALCF2SS1-6</strain>
    </source>
</reference>
<dbReference type="Proteomes" id="UP000313359">
    <property type="component" value="Unassembled WGS sequence"/>
</dbReference>
<accession>A0A5C2RNR1</accession>
<sequence length="549" mass="61978">MVQGKSTTRYLTADEFFSPFSESPSATMVQGKSTTVRHLIPELWRPIVGLLPPRDRLSCLSVSHMLHDIAVPLVFEHVLVAYGIPSDCRLLFEHINPYEPLPRSSDKVLRKRARAARSTAEFLRYIAATPHFAWVVKRLTVRAISLEPESVDCTDLVNALRACYNLQSFSWLGNSPYIPKQAIHAIKKSGAPLTEIRIPLWNPATTALARLRNLRAIWLNEDLRIDTMEERNREAPPRENPNTIIQANSNTLRTLSVFGAVSRWRVPIESLVHLTEFECIWPDGDSEFIASVLDRCTQLRSLMLGVGPVDMMEGDIVAVLRSRASSLPGLTSFKVSMGAGCSRPTTIALVDALAVFLKNKTALRRLDVNIRGIDEGIPGLDAEDGCPLEQIVKLLPSFPKLEVFGLTLARMTFIADDFVLLDRNIPRGVTALFLNLSIRDVGTGIRPALFANFFRKRKRLQYVHFVDQDGRWILFDALRTMCPRSVELLGYGGKMYWTVPNAAGKKYGVQLASRWSAMQLWFHTVDDFAGREDWEWLVRHRNTDIMPSR</sequence>
<dbReference type="SUPFAM" id="SSF52047">
    <property type="entry name" value="RNI-like"/>
    <property type="match status" value="1"/>
</dbReference>
<dbReference type="InterPro" id="IPR032675">
    <property type="entry name" value="LRR_dom_sf"/>
</dbReference>
<dbReference type="OrthoDB" id="2745458at2759"/>
<proteinExistence type="predicted"/>
<evidence type="ECO:0000313" key="1">
    <source>
        <dbReference type="EMBL" id="RPD53282.1"/>
    </source>
</evidence>